<dbReference type="RefSeq" id="WP_015793016.1">
    <property type="nucleotide sequence ID" value="NC_013131.1"/>
</dbReference>
<dbReference type="Gene3D" id="1.10.357.10">
    <property type="entry name" value="Tetracycline Repressor, domain 2"/>
    <property type="match status" value="1"/>
</dbReference>
<dbReference type="PANTHER" id="PTHR30055">
    <property type="entry name" value="HTH-TYPE TRANSCRIPTIONAL REGULATOR RUTR"/>
    <property type="match status" value="1"/>
</dbReference>
<evidence type="ECO:0000256" key="3">
    <source>
        <dbReference type="ARBA" id="ARBA00023163"/>
    </source>
</evidence>
<dbReference type="InterPro" id="IPR036271">
    <property type="entry name" value="Tet_transcr_reg_TetR-rel_C_sf"/>
</dbReference>
<gene>
    <name evidence="6" type="ordered locus">Caci_4423</name>
</gene>
<dbReference type="EMBL" id="CP001700">
    <property type="protein sequence ID" value="ACU73287.1"/>
    <property type="molecule type" value="Genomic_DNA"/>
</dbReference>
<dbReference type="PANTHER" id="PTHR30055:SF234">
    <property type="entry name" value="HTH-TYPE TRANSCRIPTIONAL REGULATOR BETI"/>
    <property type="match status" value="1"/>
</dbReference>
<accession>C7PW39</accession>
<dbReference type="InterPro" id="IPR009057">
    <property type="entry name" value="Homeodomain-like_sf"/>
</dbReference>
<feature type="DNA-binding region" description="H-T-H motif" evidence="4">
    <location>
        <begin position="28"/>
        <end position="47"/>
    </location>
</feature>
<dbReference type="InterPro" id="IPR049445">
    <property type="entry name" value="TetR_SbtR-like_C"/>
</dbReference>
<dbReference type="OrthoDB" id="9795011at2"/>
<dbReference type="InterPro" id="IPR050109">
    <property type="entry name" value="HTH-type_TetR-like_transc_reg"/>
</dbReference>
<evidence type="ECO:0000256" key="4">
    <source>
        <dbReference type="PROSITE-ProRule" id="PRU00335"/>
    </source>
</evidence>
<dbReference type="HOGENOM" id="CLU_069356_17_0_11"/>
<dbReference type="PRINTS" id="PR00455">
    <property type="entry name" value="HTHTETR"/>
</dbReference>
<dbReference type="InterPro" id="IPR001647">
    <property type="entry name" value="HTH_TetR"/>
</dbReference>
<evidence type="ECO:0000256" key="2">
    <source>
        <dbReference type="ARBA" id="ARBA00023125"/>
    </source>
</evidence>
<keyword evidence="1" id="KW-0805">Transcription regulation</keyword>
<keyword evidence="7" id="KW-1185">Reference proteome</keyword>
<evidence type="ECO:0000313" key="6">
    <source>
        <dbReference type="EMBL" id="ACU73287.1"/>
    </source>
</evidence>
<dbReference type="GO" id="GO:0000976">
    <property type="term" value="F:transcription cis-regulatory region binding"/>
    <property type="evidence" value="ECO:0007669"/>
    <property type="project" value="TreeGrafter"/>
</dbReference>
<dbReference type="Proteomes" id="UP000000851">
    <property type="component" value="Chromosome"/>
</dbReference>
<dbReference type="Pfam" id="PF21597">
    <property type="entry name" value="TetR_C_43"/>
    <property type="match status" value="1"/>
</dbReference>
<dbReference type="Pfam" id="PF00440">
    <property type="entry name" value="TetR_N"/>
    <property type="match status" value="1"/>
</dbReference>
<evidence type="ECO:0000313" key="7">
    <source>
        <dbReference type="Proteomes" id="UP000000851"/>
    </source>
</evidence>
<dbReference type="SUPFAM" id="SSF46689">
    <property type="entry name" value="Homeodomain-like"/>
    <property type="match status" value="1"/>
</dbReference>
<dbReference type="STRING" id="479433.Caci_4423"/>
<sequence length="223" mass="24540">MRADARRNRERLMTSARDVFVERGPEASLEEIARRADVGIATLYRHFVDRGSLMHAVVLHALTSTAEVVERARREHADPMDALAAYIHAVIALRTSAVVPALLEAVDLDEPQIKQARTTVARLIEELLDEARKAGRLREDAAFADIGLLVVRFSQPLPGRFSEEAQLALAHRHADLLIAGLRADPAQAPLSGPTLHLADLQRLLLFDEDDRAGEKTNAGNDKA</sequence>
<keyword evidence="2 4" id="KW-0238">DNA-binding</keyword>
<dbReference type="GO" id="GO:0003700">
    <property type="term" value="F:DNA-binding transcription factor activity"/>
    <property type="evidence" value="ECO:0007669"/>
    <property type="project" value="TreeGrafter"/>
</dbReference>
<dbReference type="AlphaFoldDB" id="C7PW39"/>
<dbReference type="eggNOG" id="COG1309">
    <property type="taxonomic scope" value="Bacteria"/>
</dbReference>
<protein>
    <submittedName>
        <fullName evidence="6">Regulatory protein TetR</fullName>
    </submittedName>
</protein>
<proteinExistence type="predicted"/>
<name>C7PW39_CATAD</name>
<organism evidence="6 7">
    <name type="scientific">Catenulispora acidiphila (strain DSM 44928 / JCM 14897 / NBRC 102108 / NRRL B-24433 / ID139908)</name>
    <dbReference type="NCBI Taxonomy" id="479433"/>
    <lineage>
        <taxon>Bacteria</taxon>
        <taxon>Bacillati</taxon>
        <taxon>Actinomycetota</taxon>
        <taxon>Actinomycetes</taxon>
        <taxon>Catenulisporales</taxon>
        <taxon>Catenulisporaceae</taxon>
        <taxon>Catenulispora</taxon>
    </lineage>
</organism>
<reference evidence="6 7" key="1">
    <citation type="journal article" date="2009" name="Stand. Genomic Sci.">
        <title>Complete genome sequence of Catenulispora acidiphila type strain (ID 139908).</title>
        <authorList>
            <person name="Copeland A."/>
            <person name="Lapidus A."/>
            <person name="Glavina Del Rio T."/>
            <person name="Nolan M."/>
            <person name="Lucas S."/>
            <person name="Chen F."/>
            <person name="Tice H."/>
            <person name="Cheng J.F."/>
            <person name="Bruce D."/>
            <person name="Goodwin L."/>
            <person name="Pitluck S."/>
            <person name="Mikhailova N."/>
            <person name="Pati A."/>
            <person name="Ivanova N."/>
            <person name="Mavromatis K."/>
            <person name="Chen A."/>
            <person name="Palaniappan K."/>
            <person name="Chain P."/>
            <person name="Land M."/>
            <person name="Hauser L."/>
            <person name="Chang Y.J."/>
            <person name="Jeffries C.D."/>
            <person name="Chertkov O."/>
            <person name="Brettin T."/>
            <person name="Detter J.C."/>
            <person name="Han C."/>
            <person name="Ali Z."/>
            <person name="Tindall B.J."/>
            <person name="Goker M."/>
            <person name="Bristow J."/>
            <person name="Eisen J.A."/>
            <person name="Markowitz V."/>
            <person name="Hugenholtz P."/>
            <person name="Kyrpides N.C."/>
            <person name="Klenk H.P."/>
        </authorList>
    </citation>
    <scope>NUCLEOTIDE SEQUENCE [LARGE SCALE GENOMIC DNA]</scope>
    <source>
        <strain evidence="7">DSM 44928 / JCM 14897 / NBRC 102108 / NRRL B-24433 / ID139908</strain>
    </source>
</reference>
<keyword evidence="3" id="KW-0804">Transcription</keyword>
<dbReference type="KEGG" id="cai:Caci_4423"/>
<feature type="domain" description="HTH tetR-type" evidence="5">
    <location>
        <begin position="6"/>
        <end position="65"/>
    </location>
</feature>
<evidence type="ECO:0000256" key="1">
    <source>
        <dbReference type="ARBA" id="ARBA00023015"/>
    </source>
</evidence>
<dbReference type="PROSITE" id="PS50977">
    <property type="entry name" value="HTH_TETR_2"/>
    <property type="match status" value="1"/>
</dbReference>
<dbReference type="InParanoid" id="C7PW39"/>
<evidence type="ECO:0000259" key="5">
    <source>
        <dbReference type="PROSITE" id="PS50977"/>
    </source>
</evidence>
<dbReference type="SUPFAM" id="SSF48498">
    <property type="entry name" value="Tetracyclin repressor-like, C-terminal domain"/>
    <property type="match status" value="1"/>
</dbReference>